<name>H8FV04_MAGML</name>
<comment type="caution">
    <text evidence="1">The sequence shown here is derived from an EMBL/GenBank/DDBJ whole genome shotgun (WGS) entry which is preliminary data.</text>
</comment>
<dbReference type="eggNOG" id="COG4381">
    <property type="taxonomic scope" value="Bacteria"/>
</dbReference>
<gene>
    <name evidence="1" type="ORF">PHAMO_340065</name>
</gene>
<dbReference type="Proteomes" id="UP000004169">
    <property type="component" value="Unassembled WGS sequence"/>
</dbReference>
<dbReference type="EMBL" id="CAHP01000028">
    <property type="protein sequence ID" value="CCG42192.1"/>
    <property type="molecule type" value="Genomic_DNA"/>
</dbReference>
<sequence length="147" mass="16196">MLVYAQDLSILIDGIETPLIVAIEDRLIRAVVSSLFSWRRAAPDDVLPDGATRMGWWADTYAAGSDQWGSRLWQLAREPLIPSVIRRARDYAIEALAWMVDDDVAARLDVDASRSGLSTLVLDVVIIRKDGSQLALSFASAWGTDHG</sequence>
<accession>H8FV04</accession>
<dbReference type="InterPro" id="IPR010877">
    <property type="entry name" value="Phage_Mu_Gp46"/>
</dbReference>
<reference evidence="1 2" key="1">
    <citation type="journal article" date="2012" name="J. Bacteriol.">
        <title>Draft Genome Sequence of the Purple Photosynthetic Bacterium Phaeospirillum molischianum DSM120, a Particularly Versatile Bacterium.</title>
        <authorList>
            <person name="Duquesne K."/>
            <person name="Prima V."/>
            <person name="Ji B."/>
            <person name="Rouy Z."/>
            <person name="Medigue C."/>
            <person name="Talla E."/>
            <person name="Sturgis J.N."/>
        </authorList>
    </citation>
    <scope>NUCLEOTIDE SEQUENCE [LARGE SCALE GENOMIC DNA]</scope>
    <source>
        <strain evidence="2">DSM120</strain>
    </source>
</reference>
<organism evidence="1 2">
    <name type="scientific">Magnetospirillum molischianum DSM 120</name>
    <dbReference type="NCBI Taxonomy" id="1150626"/>
    <lineage>
        <taxon>Bacteria</taxon>
        <taxon>Pseudomonadati</taxon>
        <taxon>Pseudomonadota</taxon>
        <taxon>Alphaproteobacteria</taxon>
        <taxon>Rhodospirillales</taxon>
        <taxon>Rhodospirillaceae</taxon>
        <taxon>Magnetospirillum</taxon>
    </lineage>
</organism>
<dbReference type="Pfam" id="PF07409">
    <property type="entry name" value="GP46"/>
    <property type="match status" value="1"/>
</dbReference>
<dbReference type="RefSeq" id="WP_002729835.1">
    <property type="nucleotide sequence ID" value="NZ_CAHP01000028.1"/>
</dbReference>
<evidence type="ECO:0000313" key="2">
    <source>
        <dbReference type="Proteomes" id="UP000004169"/>
    </source>
</evidence>
<protein>
    <submittedName>
        <fullName evidence="1">GP46 family protein</fullName>
    </submittedName>
</protein>
<dbReference type="STRING" id="1150626.PHAMO_340065"/>
<keyword evidence="2" id="KW-1185">Reference proteome</keyword>
<dbReference type="AlphaFoldDB" id="H8FV04"/>
<proteinExistence type="predicted"/>
<evidence type="ECO:0000313" key="1">
    <source>
        <dbReference type="EMBL" id="CCG42192.1"/>
    </source>
</evidence>
<dbReference type="OrthoDB" id="5677166at2"/>